<organism evidence="2 3">
    <name type="scientific">Methylobacterium tarhaniae</name>
    <dbReference type="NCBI Taxonomy" id="1187852"/>
    <lineage>
        <taxon>Bacteria</taxon>
        <taxon>Pseudomonadati</taxon>
        <taxon>Pseudomonadota</taxon>
        <taxon>Alphaproteobacteria</taxon>
        <taxon>Hyphomicrobiales</taxon>
        <taxon>Methylobacteriaceae</taxon>
        <taxon>Methylobacterium</taxon>
    </lineage>
</organism>
<name>A0A0J6T9D4_9HYPH</name>
<dbReference type="AlphaFoldDB" id="A0A0J6T9D4"/>
<reference evidence="2 3" key="1">
    <citation type="submission" date="2015-03" db="EMBL/GenBank/DDBJ databases">
        <title>Genome sequencing of Methylobacterium tarhaniae DSM 25844.</title>
        <authorList>
            <person name="Chaudhry V."/>
            <person name="Patil P.B."/>
        </authorList>
    </citation>
    <scope>NUCLEOTIDE SEQUENCE [LARGE SCALE GENOMIC DNA]</scope>
    <source>
        <strain evidence="2 3">DSM 25844</strain>
    </source>
</reference>
<dbReference type="OrthoDB" id="5621714at2"/>
<feature type="domain" description="SsuA/THI5-like" evidence="1">
    <location>
        <begin position="59"/>
        <end position="254"/>
    </location>
</feature>
<dbReference type="PANTHER" id="PTHR30024:SF48">
    <property type="entry name" value="ABC TRANSPORTER SUBSTRATE-BINDING PROTEIN"/>
    <property type="match status" value="1"/>
</dbReference>
<protein>
    <submittedName>
        <fullName evidence="2">ABC transporter substrate-binding protein</fullName>
    </submittedName>
</protein>
<evidence type="ECO:0000259" key="1">
    <source>
        <dbReference type="Pfam" id="PF09084"/>
    </source>
</evidence>
<dbReference type="EMBL" id="LABZ01000072">
    <property type="protein sequence ID" value="KMO42163.1"/>
    <property type="molecule type" value="Genomic_DNA"/>
</dbReference>
<dbReference type="Gene3D" id="3.40.190.10">
    <property type="entry name" value="Periplasmic binding protein-like II"/>
    <property type="match status" value="2"/>
</dbReference>
<evidence type="ECO:0000313" key="2">
    <source>
        <dbReference type="EMBL" id="KMO42163.1"/>
    </source>
</evidence>
<dbReference type="PATRIC" id="fig|1187852.3.peg.6199"/>
<dbReference type="PANTHER" id="PTHR30024">
    <property type="entry name" value="ALIPHATIC SULFONATES-BINDING PROTEIN-RELATED"/>
    <property type="match status" value="1"/>
</dbReference>
<accession>A0A0J6T9D4</accession>
<evidence type="ECO:0000313" key="3">
    <source>
        <dbReference type="Proteomes" id="UP000036449"/>
    </source>
</evidence>
<proteinExistence type="predicted"/>
<dbReference type="InterPro" id="IPR015168">
    <property type="entry name" value="SsuA/THI5"/>
</dbReference>
<dbReference type="RefSeq" id="WP_048451003.1">
    <property type="nucleotide sequence ID" value="NZ_JBNNPJ010000037.1"/>
</dbReference>
<dbReference type="Pfam" id="PF09084">
    <property type="entry name" value="NMT1"/>
    <property type="match status" value="1"/>
</dbReference>
<keyword evidence="3" id="KW-1185">Reference proteome</keyword>
<dbReference type="SUPFAM" id="SSF53850">
    <property type="entry name" value="Periplasmic binding protein-like II"/>
    <property type="match status" value="1"/>
</dbReference>
<gene>
    <name evidence="2" type="ORF">VQ03_11455</name>
</gene>
<dbReference type="Proteomes" id="UP000036449">
    <property type="component" value="Unassembled WGS sequence"/>
</dbReference>
<sequence>MLSRRGLMAAAGLWPLALRGAAAQAVSAQPASLKVGLLPFGTVSWEAAVIKAEGIDAAEGLSLDGVRLAGSDAARIAFQGGQVDTIVSDLLWAARLRAEGRAVKFLPYSSTEGALMVPGNSSLTSIADLAGKRLGVAGGPLDKNWLLLRARAREKDGLDLERVAQPVFGAPPLLMRKLESGELDAALLYWTFCARLEARGFRRLIGADGIAEAFGVEGPIALLGYVFDEALLQRQPHTVAGFARASARAKQALAAGEAAWAPVRPLMAAEDEATFATLKRAFLEGIPRRKAAAERADAERLYAVLARLGGERLVGAATTLPEGLYWDGGPNG</sequence>
<comment type="caution">
    <text evidence="2">The sequence shown here is derived from an EMBL/GenBank/DDBJ whole genome shotgun (WGS) entry which is preliminary data.</text>
</comment>